<name>A0ABW4EB28_9RHOB</name>
<organism evidence="7 8">
    <name type="scientific">Lacimonas salitolerans</name>
    <dbReference type="NCBI Taxonomy" id="1323750"/>
    <lineage>
        <taxon>Bacteria</taxon>
        <taxon>Pseudomonadati</taxon>
        <taxon>Pseudomonadota</taxon>
        <taxon>Alphaproteobacteria</taxon>
        <taxon>Rhodobacterales</taxon>
        <taxon>Paracoccaceae</taxon>
        <taxon>Lacimonas</taxon>
    </lineage>
</organism>
<dbReference type="Proteomes" id="UP001597186">
    <property type="component" value="Unassembled WGS sequence"/>
</dbReference>
<reference evidence="8" key="1">
    <citation type="journal article" date="2019" name="Int. J. Syst. Evol. Microbiol.">
        <title>The Global Catalogue of Microorganisms (GCM) 10K type strain sequencing project: providing services to taxonomists for standard genome sequencing and annotation.</title>
        <authorList>
            <consortium name="The Broad Institute Genomics Platform"/>
            <consortium name="The Broad Institute Genome Sequencing Center for Infectious Disease"/>
            <person name="Wu L."/>
            <person name="Ma J."/>
        </authorList>
    </citation>
    <scope>NUCLEOTIDE SEQUENCE [LARGE SCALE GENOMIC DNA]</scope>
    <source>
        <strain evidence="8">CGMCC 1.12477</strain>
    </source>
</reference>
<dbReference type="EMBL" id="JBHUDD010000027">
    <property type="protein sequence ID" value="MFD1508505.1"/>
    <property type="molecule type" value="Genomic_DNA"/>
</dbReference>
<dbReference type="Gene3D" id="3.40.1520.20">
    <property type="match status" value="2"/>
</dbReference>
<evidence type="ECO:0000313" key="7">
    <source>
        <dbReference type="EMBL" id="MFD1508505.1"/>
    </source>
</evidence>
<evidence type="ECO:0000259" key="6">
    <source>
        <dbReference type="PROSITE" id="PS51123"/>
    </source>
</evidence>
<dbReference type="InterPro" id="IPR006665">
    <property type="entry name" value="OmpA-like"/>
</dbReference>
<evidence type="ECO:0000256" key="2">
    <source>
        <dbReference type="ARBA" id="ARBA00023136"/>
    </source>
</evidence>
<dbReference type="SUPFAM" id="SSF103088">
    <property type="entry name" value="OmpA-like"/>
    <property type="match status" value="1"/>
</dbReference>
<feature type="domain" description="OmpA-like" evidence="6">
    <location>
        <begin position="486"/>
        <end position="603"/>
    </location>
</feature>
<evidence type="ECO:0000256" key="4">
    <source>
        <dbReference type="PROSITE-ProRule" id="PRU00473"/>
    </source>
</evidence>
<feature type="region of interest" description="Disordered" evidence="5">
    <location>
        <begin position="576"/>
        <end position="636"/>
    </location>
</feature>
<evidence type="ECO:0000256" key="3">
    <source>
        <dbReference type="ARBA" id="ARBA00023237"/>
    </source>
</evidence>
<feature type="compositionally biased region" description="Basic and acidic residues" evidence="5">
    <location>
        <begin position="586"/>
        <end position="601"/>
    </location>
</feature>
<dbReference type="InterPro" id="IPR006664">
    <property type="entry name" value="OMP_bac"/>
</dbReference>
<keyword evidence="2 4" id="KW-0472">Membrane</keyword>
<protein>
    <submittedName>
        <fullName evidence="7">OmpA family protein</fullName>
    </submittedName>
</protein>
<dbReference type="RefSeq" id="WP_379913176.1">
    <property type="nucleotide sequence ID" value="NZ_JBHUDD010000027.1"/>
</dbReference>
<dbReference type="CDD" id="cd07185">
    <property type="entry name" value="OmpA_C-like"/>
    <property type="match status" value="1"/>
</dbReference>
<dbReference type="InterPro" id="IPR036737">
    <property type="entry name" value="OmpA-like_sf"/>
</dbReference>
<dbReference type="PRINTS" id="PR01021">
    <property type="entry name" value="OMPADOMAIN"/>
</dbReference>
<dbReference type="Pfam" id="PF04972">
    <property type="entry name" value="BON"/>
    <property type="match status" value="1"/>
</dbReference>
<comment type="subcellular location">
    <subcellularLocation>
        <location evidence="1">Cell outer membrane</location>
    </subcellularLocation>
</comment>
<dbReference type="Gene3D" id="3.30.1330.60">
    <property type="entry name" value="OmpA-like domain"/>
    <property type="match status" value="1"/>
</dbReference>
<keyword evidence="3" id="KW-0998">Cell outer membrane</keyword>
<evidence type="ECO:0000313" key="8">
    <source>
        <dbReference type="Proteomes" id="UP001597186"/>
    </source>
</evidence>
<dbReference type="PANTHER" id="PTHR30329">
    <property type="entry name" value="STATOR ELEMENT OF FLAGELLAR MOTOR COMPLEX"/>
    <property type="match status" value="1"/>
</dbReference>
<feature type="compositionally biased region" description="Acidic residues" evidence="5">
    <location>
        <begin position="614"/>
        <end position="636"/>
    </location>
</feature>
<accession>A0ABW4EB28</accession>
<gene>
    <name evidence="7" type="ORF">ACFTOW_03690</name>
</gene>
<sequence>MRLSSIALVAATFTAAAGLCLLTAVFAVNVIQDNSKIGVRQALDREGLHWAEVEADGLRVFLTGEAPTEAVRFKALSIAGTVVDAARIIDTMDVTETKRLAAPTFSIEILRNDNGISLIGLVPAETDRDALAQKLASMAGGAEVTDLLESADHPMPDGWKASVDFAVRSLQSLDRAKVSVRANQVDIRAISDSGDAKRRLETDLSRAAPRGLRLSLDISAPRPVITPFTLRFLIQDGIARFDACSADTEAARDRILRAATRAGLEGKASCTIGLGVPSPNWAVAAEQAIDAVATLGSGAVTFADADITLVATEGTDQRLFDRTVGELENALPDVFSLNAMLPQPEQVPAGGTPEFVATLSPEGLLQLRGRVSDELSRATAESFARARFGSDSIYVGARIDETLPRDWPVRVLTALEALSKLSNGAVIVEPDMLRISGNTGNSEASAEISRLLVDKLGDAERFEIDVTYQEKLDPIAGIPTPEECEAEINDILTTQKINFEPGSATPDSTARGIIDDIAEILKACGDIRMEIGGHTDSQGRDEMNQQLSQSRAQAVLNALRERRVLTANITATGYGEAEPVADNATEEGREANRRIEFKLIRPEPTPETETTLESVEDPTEDVSDADAESEEGSNDE</sequence>
<keyword evidence="8" id="KW-1185">Reference proteome</keyword>
<evidence type="ECO:0000256" key="5">
    <source>
        <dbReference type="SAM" id="MobiDB-lite"/>
    </source>
</evidence>
<comment type="caution">
    <text evidence="7">The sequence shown here is derived from an EMBL/GenBank/DDBJ whole genome shotgun (WGS) entry which is preliminary data.</text>
</comment>
<dbReference type="PANTHER" id="PTHR30329:SF21">
    <property type="entry name" value="LIPOPROTEIN YIAD-RELATED"/>
    <property type="match status" value="1"/>
</dbReference>
<evidence type="ECO:0000256" key="1">
    <source>
        <dbReference type="ARBA" id="ARBA00004442"/>
    </source>
</evidence>
<dbReference type="PROSITE" id="PS51123">
    <property type="entry name" value="OMPA_2"/>
    <property type="match status" value="1"/>
</dbReference>
<dbReference type="InterPro" id="IPR050330">
    <property type="entry name" value="Bact_OuterMem_StrucFunc"/>
</dbReference>
<proteinExistence type="predicted"/>
<dbReference type="Pfam" id="PF00691">
    <property type="entry name" value="OmpA"/>
    <property type="match status" value="1"/>
</dbReference>
<dbReference type="InterPro" id="IPR007055">
    <property type="entry name" value="BON_dom"/>
</dbReference>